<evidence type="ECO:0000313" key="12">
    <source>
        <dbReference type="RefSeq" id="XP_030756993.1"/>
    </source>
</evidence>
<dbReference type="GeneID" id="115882865"/>
<proteinExistence type="inferred from homology"/>
<feature type="compositionally biased region" description="Polar residues" evidence="7">
    <location>
        <begin position="1"/>
        <end position="14"/>
    </location>
</feature>
<gene>
    <name evidence="10 11 12" type="primary">LOC115882865</name>
</gene>
<evidence type="ECO:0000313" key="11">
    <source>
        <dbReference type="RefSeq" id="XP_030756984.1"/>
    </source>
</evidence>
<keyword evidence="9" id="KW-1185">Reference proteome</keyword>
<feature type="transmembrane region" description="Helical" evidence="8">
    <location>
        <begin position="140"/>
        <end position="161"/>
    </location>
</feature>
<keyword evidence="6 8" id="KW-0472">Membrane</keyword>
<sequence>MNESRISLLSNVTDQNHDRQRSINETEEYTTENVTITFNENRLWQTENEAEENRDVTNGVDANDGHEGEIIEIPLEPSEESNGQSDGNLFEKEPRKMMLFGFAGKKTIAQGMMDIALITANANQLRYVLEFSKKSFTYRLSITLISLSLLLQVAVGLFLIYKGRFDVKGESKSVNAKKVNNYVFMCVFLITILNVFIASFTVMENDNGLIKPSTP</sequence>
<dbReference type="Pfam" id="PF04923">
    <property type="entry name" value="Ninjurin"/>
    <property type="match status" value="1"/>
</dbReference>
<dbReference type="GO" id="GO:0007155">
    <property type="term" value="P:cell adhesion"/>
    <property type="evidence" value="ECO:0007669"/>
    <property type="project" value="UniProtKB-KW"/>
</dbReference>
<evidence type="ECO:0000256" key="2">
    <source>
        <dbReference type="ARBA" id="ARBA00008141"/>
    </source>
</evidence>
<comment type="subcellular location">
    <subcellularLocation>
        <location evidence="1">Membrane</location>
        <topology evidence="1">Multi-pass membrane protein</topology>
    </subcellularLocation>
</comment>
<evidence type="ECO:0000256" key="6">
    <source>
        <dbReference type="ARBA" id="ARBA00023136"/>
    </source>
</evidence>
<evidence type="ECO:0000256" key="8">
    <source>
        <dbReference type="SAM" id="Phobius"/>
    </source>
</evidence>
<dbReference type="OrthoDB" id="6114058at2759"/>
<dbReference type="KEGG" id="soy:115882865"/>
<comment type="similarity">
    <text evidence="2">Belongs to the ninjurin family.</text>
</comment>
<evidence type="ECO:0000256" key="7">
    <source>
        <dbReference type="SAM" id="MobiDB-lite"/>
    </source>
</evidence>
<evidence type="ECO:0000256" key="1">
    <source>
        <dbReference type="ARBA" id="ARBA00004141"/>
    </source>
</evidence>
<dbReference type="GO" id="GO:0016020">
    <property type="term" value="C:membrane"/>
    <property type="evidence" value="ECO:0007669"/>
    <property type="project" value="UniProtKB-SubCell"/>
</dbReference>
<evidence type="ECO:0000313" key="10">
    <source>
        <dbReference type="RefSeq" id="XP_030756975.1"/>
    </source>
</evidence>
<dbReference type="Proteomes" id="UP000504635">
    <property type="component" value="Unplaced"/>
</dbReference>
<feature type="region of interest" description="Disordered" evidence="7">
    <location>
        <begin position="1"/>
        <end position="21"/>
    </location>
</feature>
<dbReference type="RefSeq" id="XP_030756975.1">
    <property type="nucleotide sequence ID" value="XM_030901115.1"/>
</dbReference>
<dbReference type="RefSeq" id="XP_030756984.1">
    <property type="nucleotide sequence ID" value="XM_030901124.1"/>
</dbReference>
<name>A0A6J2XZQ6_SITOR</name>
<protein>
    <submittedName>
        <fullName evidence="10 11">Uncharacterized protein LOC115882865</fullName>
    </submittedName>
</protein>
<organism evidence="9 12">
    <name type="scientific">Sitophilus oryzae</name>
    <name type="common">Rice weevil</name>
    <name type="synonym">Curculio oryzae</name>
    <dbReference type="NCBI Taxonomy" id="7048"/>
    <lineage>
        <taxon>Eukaryota</taxon>
        <taxon>Metazoa</taxon>
        <taxon>Ecdysozoa</taxon>
        <taxon>Arthropoda</taxon>
        <taxon>Hexapoda</taxon>
        <taxon>Insecta</taxon>
        <taxon>Pterygota</taxon>
        <taxon>Neoptera</taxon>
        <taxon>Endopterygota</taxon>
        <taxon>Coleoptera</taxon>
        <taxon>Polyphaga</taxon>
        <taxon>Cucujiformia</taxon>
        <taxon>Curculionidae</taxon>
        <taxon>Dryophthorinae</taxon>
        <taxon>Sitophilus</taxon>
    </lineage>
</organism>
<keyword evidence="4" id="KW-0130">Cell adhesion</keyword>
<feature type="transmembrane region" description="Helical" evidence="8">
    <location>
        <begin position="182"/>
        <end position="203"/>
    </location>
</feature>
<keyword evidence="5 8" id="KW-1133">Transmembrane helix</keyword>
<evidence type="ECO:0000256" key="5">
    <source>
        <dbReference type="ARBA" id="ARBA00022989"/>
    </source>
</evidence>
<dbReference type="AlphaFoldDB" id="A0A6J2XZQ6"/>
<evidence type="ECO:0000256" key="4">
    <source>
        <dbReference type="ARBA" id="ARBA00022889"/>
    </source>
</evidence>
<dbReference type="PANTHER" id="PTHR12316:SF1">
    <property type="entry name" value="NINJURIN-B"/>
    <property type="match status" value="1"/>
</dbReference>
<dbReference type="PANTHER" id="PTHR12316">
    <property type="entry name" value="NINJURIN-RELATED"/>
    <property type="match status" value="1"/>
</dbReference>
<evidence type="ECO:0000313" key="9">
    <source>
        <dbReference type="Proteomes" id="UP000504635"/>
    </source>
</evidence>
<reference evidence="10 11" key="1">
    <citation type="submission" date="2025-04" db="UniProtKB">
        <authorList>
            <consortium name="RefSeq"/>
        </authorList>
    </citation>
    <scope>IDENTIFICATION</scope>
    <source>
        <tissue evidence="10 11">Gonads</tissue>
    </source>
</reference>
<accession>A0A6J2XZQ6</accession>
<dbReference type="GO" id="GO:0042246">
    <property type="term" value="P:tissue regeneration"/>
    <property type="evidence" value="ECO:0007669"/>
    <property type="project" value="InterPro"/>
</dbReference>
<keyword evidence="3 8" id="KW-0812">Transmembrane</keyword>
<dbReference type="InterPro" id="IPR007007">
    <property type="entry name" value="Ninjurin"/>
</dbReference>
<evidence type="ECO:0000256" key="3">
    <source>
        <dbReference type="ARBA" id="ARBA00022692"/>
    </source>
</evidence>
<dbReference type="RefSeq" id="XP_030756993.1">
    <property type="nucleotide sequence ID" value="XM_030901133.1"/>
</dbReference>